<dbReference type="Proteomes" id="UP001153555">
    <property type="component" value="Unassembled WGS sequence"/>
</dbReference>
<dbReference type="PANTHER" id="PTHR33116">
    <property type="entry name" value="REVERSE TRANSCRIPTASE ZINC-BINDING DOMAIN-CONTAINING PROTEIN-RELATED-RELATED"/>
    <property type="match status" value="1"/>
</dbReference>
<gene>
    <name evidence="2" type="ORF">SHERM_14284</name>
</gene>
<dbReference type="EMBL" id="CACSLK010012206">
    <property type="protein sequence ID" value="CAA0813949.1"/>
    <property type="molecule type" value="Genomic_DNA"/>
</dbReference>
<dbReference type="Pfam" id="PF13966">
    <property type="entry name" value="zf-RVT"/>
    <property type="match status" value="1"/>
</dbReference>
<proteinExistence type="predicted"/>
<dbReference type="PANTHER" id="PTHR33116:SF78">
    <property type="entry name" value="OS12G0587133 PROTEIN"/>
    <property type="match status" value="1"/>
</dbReference>
<dbReference type="InterPro" id="IPR026960">
    <property type="entry name" value="RVT-Znf"/>
</dbReference>
<feature type="domain" description="Reverse transcriptase zinc-binding" evidence="1">
    <location>
        <begin position="165"/>
        <end position="253"/>
    </location>
</feature>
<evidence type="ECO:0000313" key="3">
    <source>
        <dbReference type="Proteomes" id="UP001153555"/>
    </source>
</evidence>
<reference evidence="2" key="1">
    <citation type="submission" date="2019-12" db="EMBL/GenBank/DDBJ databases">
        <authorList>
            <person name="Scholes J."/>
        </authorList>
    </citation>
    <scope>NUCLEOTIDE SEQUENCE</scope>
</reference>
<dbReference type="AlphaFoldDB" id="A0A9N7MS69"/>
<evidence type="ECO:0000259" key="1">
    <source>
        <dbReference type="Pfam" id="PF13966"/>
    </source>
</evidence>
<protein>
    <submittedName>
        <fullName evidence="2">Ribonuclease H-like superfamily protein</fullName>
    </submittedName>
</protein>
<evidence type="ECO:0000313" key="2">
    <source>
        <dbReference type="EMBL" id="CAA0813949.1"/>
    </source>
</evidence>
<sequence length="332" mass="37962">MAGRVVLAQAVINALPYYTMQSVHLPNSISAGLEKRVRRFIWGAPRKRKLSLIKWDEVCLPKDLGGLGIKRQRLMNEALLMKLGWKFLTDQRSLWTQIWKVKYGTNPFDVMSGRRKPSSGMFQAVQKIWKWVVSGTRWAVPAVPPPREELGCDQLYWGPSATGKFTTRSAYEFLDAEGASRPIPGSLWRAVWKWSGPQRIRHFLWLLVKNHLLTNVERRRRHLTALALCESRGQAEDYALHVCRECPMAAEIWRRLLPSSTHHEFFSLDLESWLQLNGCLCRLVAILIGRALLAWSCGNYRAGVTSYFSRGSVVMSRAGCMKSQSMLLVWCA</sequence>
<accession>A0A9N7MS69</accession>
<dbReference type="OrthoDB" id="1306348at2759"/>
<comment type="caution">
    <text evidence="2">The sequence shown here is derived from an EMBL/GenBank/DDBJ whole genome shotgun (WGS) entry which is preliminary data.</text>
</comment>
<keyword evidence="3" id="KW-1185">Reference proteome</keyword>
<organism evidence="2 3">
    <name type="scientific">Striga hermonthica</name>
    <name type="common">Purple witchweed</name>
    <name type="synonym">Buchnera hermonthica</name>
    <dbReference type="NCBI Taxonomy" id="68872"/>
    <lineage>
        <taxon>Eukaryota</taxon>
        <taxon>Viridiplantae</taxon>
        <taxon>Streptophyta</taxon>
        <taxon>Embryophyta</taxon>
        <taxon>Tracheophyta</taxon>
        <taxon>Spermatophyta</taxon>
        <taxon>Magnoliopsida</taxon>
        <taxon>eudicotyledons</taxon>
        <taxon>Gunneridae</taxon>
        <taxon>Pentapetalae</taxon>
        <taxon>asterids</taxon>
        <taxon>lamiids</taxon>
        <taxon>Lamiales</taxon>
        <taxon>Orobanchaceae</taxon>
        <taxon>Buchnereae</taxon>
        <taxon>Striga</taxon>
    </lineage>
</organism>
<name>A0A9N7MS69_STRHE</name>